<keyword evidence="2" id="KW-1185">Reference proteome</keyword>
<proteinExistence type="predicted"/>
<reference evidence="1 2" key="1">
    <citation type="submission" date="2016-04" db="EMBL/GenBank/DDBJ databases">
        <title>Evolutionary innovation and constraint leading to complex multicellularity in the Ascomycota.</title>
        <authorList>
            <person name="Cisse O."/>
            <person name="Nguyen A."/>
            <person name="Hewitt D.A."/>
            <person name="Jedd G."/>
            <person name="Stajich J.E."/>
        </authorList>
    </citation>
    <scope>NUCLEOTIDE SEQUENCE [LARGE SCALE GENOMIC DNA]</scope>
    <source>
        <strain evidence="1 2">DAH-3</strain>
    </source>
</reference>
<accession>A0A1U7LT43</accession>
<gene>
    <name evidence="1" type="ORF">NEOLI_002165</name>
</gene>
<protein>
    <submittedName>
        <fullName evidence="1">Uncharacterized protein</fullName>
    </submittedName>
</protein>
<dbReference type="EMBL" id="LXFE01000330">
    <property type="protein sequence ID" value="OLL25712.1"/>
    <property type="molecule type" value="Genomic_DNA"/>
</dbReference>
<sequence length="85" mass="9550">MSPKLPETIKNSLIAQRDKILGVALEPEERKKLSLQEKLDLAIRRILSGVVPMDELVPESGDAQKQAVVEMLKNWKSLAVDEELE</sequence>
<organism evidence="1 2">
    <name type="scientific">Neolecta irregularis (strain DAH-3)</name>
    <dbReference type="NCBI Taxonomy" id="1198029"/>
    <lineage>
        <taxon>Eukaryota</taxon>
        <taxon>Fungi</taxon>
        <taxon>Dikarya</taxon>
        <taxon>Ascomycota</taxon>
        <taxon>Taphrinomycotina</taxon>
        <taxon>Neolectales</taxon>
        <taxon>Neolectaceae</taxon>
        <taxon>Neolecta</taxon>
    </lineage>
</organism>
<name>A0A1U7LT43_NEOID</name>
<dbReference type="Proteomes" id="UP000186594">
    <property type="component" value="Unassembled WGS sequence"/>
</dbReference>
<evidence type="ECO:0000313" key="1">
    <source>
        <dbReference type="EMBL" id="OLL25712.1"/>
    </source>
</evidence>
<evidence type="ECO:0000313" key="2">
    <source>
        <dbReference type="Proteomes" id="UP000186594"/>
    </source>
</evidence>
<dbReference type="AlphaFoldDB" id="A0A1U7LT43"/>
<comment type="caution">
    <text evidence="1">The sequence shown here is derived from an EMBL/GenBank/DDBJ whole genome shotgun (WGS) entry which is preliminary data.</text>
</comment>